<dbReference type="RefSeq" id="WP_142232655.1">
    <property type="nucleotide sequence ID" value="NZ_CP022310.1"/>
</dbReference>
<feature type="region of interest" description="Disordered" evidence="1">
    <location>
        <begin position="217"/>
        <end position="250"/>
    </location>
</feature>
<dbReference type="Pfam" id="PF08843">
    <property type="entry name" value="AbiEii"/>
    <property type="match status" value="1"/>
</dbReference>
<keyword evidence="3" id="KW-1185">Reference proteome</keyword>
<name>A0A514JT94_9ACTN</name>
<evidence type="ECO:0000256" key="1">
    <source>
        <dbReference type="SAM" id="MobiDB-lite"/>
    </source>
</evidence>
<evidence type="ECO:0000313" key="3">
    <source>
        <dbReference type="Proteomes" id="UP000316215"/>
    </source>
</evidence>
<evidence type="ECO:0000313" key="2">
    <source>
        <dbReference type="EMBL" id="QDI70570.1"/>
    </source>
</evidence>
<dbReference type="InterPro" id="IPR014942">
    <property type="entry name" value="AbiEii"/>
</dbReference>
<reference evidence="2 3" key="1">
    <citation type="submission" date="2017-07" db="EMBL/GenBank/DDBJ databases">
        <title>The Complete Genome of Streptomyces asterosporus-ZSY.</title>
        <authorList>
            <person name="Zhang S."/>
        </authorList>
    </citation>
    <scope>NUCLEOTIDE SEQUENCE [LARGE SCALE GENOMIC DNA]</scope>
    <source>
        <strain evidence="2 3">DSM 41452</strain>
    </source>
</reference>
<feature type="compositionally biased region" description="Acidic residues" evidence="1">
    <location>
        <begin position="224"/>
        <end position="237"/>
    </location>
</feature>
<protein>
    <recommendedName>
        <fullName evidence="4">Nucleotidyl transferase AbiEii/AbiGii toxin family protein</fullName>
    </recommendedName>
</protein>
<proteinExistence type="predicted"/>
<evidence type="ECO:0008006" key="4">
    <source>
        <dbReference type="Google" id="ProtNLM"/>
    </source>
</evidence>
<organism evidence="2 3">
    <name type="scientific">Streptomyces calvus</name>
    <dbReference type="NCBI Taxonomy" id="67282"/>
    <lineage>
        <taxon>Bacteria</taxon>
        <taxon>Bacillati</taxon>
        <taxon>Actinomycetota</taxon>
        <taxon>Actinomycetes</taxon>
        <taxon>Kitasatosporales</taxon>
        <taxon>Streptomycetaceae</taxon>
        <taxon>Streptomyces</taxon>
    </lineage>
</organism>
<dbReference type="Proteomes" id="UP000316215">
    <property type="component" value="Chromosome"/>
</dbReference>
<dbReference type="EMBL" id="CP022310">
    <property type="protein sequence ID" value="QDI70570.1"/>
    <property type="molecule type" value="Genomic_DNA"/>
</dbReference>
<accession>A0A514JT94</accession>
<dbReference type="KEGG" id="sast:CD934_19140"/>
<dbReference type="AlphaFoldDB" id="A0A514JT94"/>
<gene>
    <name evidence="2" type="ORF">CD934_19140</name>
</gene>
<sequence>MTSPPVGVDAVHERLSGDALAAGAPYALVLAGGDAVRAHRLVDARLSRGVDLATEHPAAMAEIAEAVRAGLEGRGWSVRGVMSDPLSARLVACEPASGAECRVDLRKEVLWRPPVVTDAGPALSLEDLVGTTVRALADRGLPQDFVDVHAAARRWSPAELEELGRRHAPDTFDLAELQSRLSGTEWLDDAGFRAHGLDAPAVEELRRWAQAWADDIAERLLEGEAPEEPEEPEEPEDSAPAPAEPDPDEG</sequence>